<evidence type="ECO:0000313" key="3">
    <source>
        <dbReference type="EMBL" id="CAB4183159.1"/>
    </source>
</evidence>
<feature type="coiled-coil region" evidence="1">
    <location>
        <begin position="66"/>
        <end position="93"/>
    </location>
</feature>
<evidence type="ECO:0000313" key="2">
    <source>
        <dbReference type="EMBL" id="CAB4144604.1"/>
    </source>
</evidence>
<dbReference type="EMBL" id="LR797389">
    <property type="protein sequence ID" value="CAB4213045.1"/>
    <property type="molecule type" value="Genomic_DNA"/>
</dbReference>
<gene>
    <name evidence="3" type="ORF">UFOVP1089_41</name>
    <name evidence="4" type="ORF">UFOVP1443_60</name>
    <name evidence="2" type="ORF">UFOVP459_44</name>
</gene>
<evidence type="ECO:0000313" key="4">
    <source>
        <dbReference type="EMBL" id="CAB4213045.1"/>
    </source>
</evidence>
<reference evidence="4" key="1">
    <citation type="submission" date="2020-05" db="EMBL/GenBank/DDBJ databases">
        <authorList>
            <person name="Chiriac C."/>
            <person name="Salcher M."/>
            <person name="Ghai R."/>
            <person name="Kavagutti S V."/>
        </authorList>
    </citation>
    <scope>NUCLEOTIDE SEQUENCE</scope>
</reference>
<accession>A0A6J5SHA4</accession>
<sequence length="97" mass="11224">MSIKCNCGSKFVSYESILDGSNERITPKIDIFQHLLNCSEHLLNCSTMKDHKSSHRERPHFSQAVMAVAKANLKKYEEEADEAFLLRADIDRKFDKY</sequence>
<keyword evidence="1" id="KW-0175">Coiled coil</keyword>
<evidence type="ECO:0000256" key="1">
    <source>
        <dbReference type="SAM" id="Coils"/>
    </source>
</evidence>
<proteinExistence type="predicted"/>
<dbReference type="EMBL" id="LR797029">
    <property type="protein sequence ID" value="CAB4183159.1"/>
    <property type="molecule type" value="Genomic_DNA"/>
</dbReference>
<protein>
    <submittedName>
        <fullName evidence="4">Uncharacterized protein</fullName>
    </submittedName>
</protein>
<organism evidence="4">
    <name type="scientific">uncultured Caudovirales phage</name>
    <dbReference type="NCBI Taxonomy" id="2100421"/>
    <lineage>
        <taxon>Viruses</taxon>
        <taxon>Duplodnaviria</taxon>
        <taxon>Heunggongvirae</taxon>
        <taxon>Uroviricota</taxon>
        <taxon>Caudoviricetes</taxon>
        <taxon>Peduoviridae</taxon>
        <taxon>Maltschvirus</taxon>
        <taxon>Maltschvirus maltsch</taxon>
    </lineage>
</organism>
<dbReference type="EMBL" id="LR796424">
    <property type="protein sequence ID" value="CAB4144604.1"/>
    <property type="molecule type" value="Genomic_DNA"/>
</dbReference>
<name>A0A6J5SHA4_9CAUD</name>